<evidence type="ECO:0000313" key="3">
    <source>
        <dbReference type="Proteomes" id="UP000069015"/>
    </source>
</evidence>
<dbReference type="Proteomes" id="UP000069015">
    <property type="component" value="Chromosome 1"/>
</dbReference>
<keyword evidence="1" id="KW-0472">Membrane</keyword>
<dbReference type="EMBL" id="CP013611">
    <property type="protein sequence ID" value="ALU42171.1"/>
    <property type="molecule type" value="Genomic_DNA"/>
</dbReference>
<keyword evidence="1" id="KW-0812">Transmembrane</keyword>
<proteinExistence type="predicted"/>
<name>A0A0U3GGE3_9GAMM</name>
<dbReference type="KEGG" id="prr:AT705_03995"/>
<feature type="transmembrane region" description="Helical" evidence="1">
    <location>
        <begin position="39"/>
        <end position="59"/>
    </location>
</feature>
<accession>A0A0U3GGE3</accession>
<evidence type="ECO:0000256" key="1">
    <source>
        <dbReference type="SAM" id="Phobius"/>
    </source>
</evidence>
<gene>
    <name evidence="2" type="ORF">AT705_03995</name>
</gene>
<evidence type="ECO:0000313" key="2">
    <source>
        <dbReference type="EMBL" id="ALU42171.1"/>
    </source>
</evidence>
<feature type="transmembrane region" description="Helical" evidence="1">
    <location>
        <begin position="7"/>
        <end position="33"/>
    </location>
</feature>
<reference evidence="2 3" key="1">
    <citation type="submission" date="2015-12" db="EMBL/GenBank/DDBJ databases">
        <title>Complete genome sequence of Pseudoalteromonas rubra SCSIO 6842, harboring a conjugative plasmid.</title>
        <authorList>
            <person name="Li B."/>
            <person name="Wang X."/>
        </authorList>
    </citation>
    <scope>NUCLEOTIDE SEQUENCE [LARGE SCALE GENOMIC DNA]</scope>
    <source>
        <strain evidence="2 3">SCSIO 6842</strain>
    </source>
</reference>
<protein>
    <submittedName>
        <fullName evidence="2">Uncharacterized protein</fullName>
    </submittedName>
</protein>
<sequence length="102" mass="10963">MTVISKVMVGLLAIPICLLIFQGIVLSTLHFIAFEEKDISVLLIGICAYLGLIGFVALVRLTYAKSHSKIGYGYIAFSLVSGLCSLGLFLYTFSFAPPLGPC</sequence>
<organism evidence="2 3">
    <name type="scientific">Pseudoalteromonas rubra</name>
    <dbReference type="NCBI Taxonomy" id="43658"/>
    <lineage>
        <taxon>Bacteria</taxon>
        <taxon>Pseudomonadati</taxon>
        <taxon>Pseudomonadota</taxon>
        <taxon>Gammaproteobacteria</taxon>
        <taxon>Alteromonadales</taxon>
        <taxon>Pseudoalteromonadaceae</taxon>
        <taxon>Pseudoalteromonas</taxon>
    </lineage>
</organism>
<feature type="transmembrane region" description="Helical" evidence="1">
    <location>
        <begin position="71"/>
        <end position="93"/>
    </location>
</feature>
<keyword evidence="1" id="KW-1133">Transmembrane helix</keyword>
<dbReference type="AlphaFoldDB" id="A0A0U3GGE3"/>